<proteinExistence type="predicted"/>
<reference evidence="1" key="1">
    <citation type="submission" date="2024-01" db="EMBL/GenBank/DDBJ databases">
        <authorList>
            <person name="Webb A."/>
        </authorList>
    </citation>
    <scope>NUCLEOTIDE SEQUENCE</scope>
    <source>
        <strain evidence="1">Pm1</strain>
    </source>
</reference>
<accession>A0AAV1VNX0</accession>
<dbReference type="AlphaFoldDB" id="A0AAV1VNX0"/>
<gene>
    <name evidence="1" type="ORF">PM001_LOCUS33098</name>
</gene>
<protein>
    <submittedName>
        <fullName evidence="1">Uncharacterized protein</fullName>
    </submittedName>
</protein>
<organism evidence="1 2">
    <name type="scientific">Peronospora matthiolae</name>
    <dbReference type="NCBI Taxonomy" id="2874970"/>
    <lineage>
        <taxon>Eukaryota</taxon>
        <taxon>Sar</taxon>
        <taxon>Stramenopiles</taxon>
        <taxon>Oomycota</taxon>
        <taxon>Peronosporomycetes</taxon>
        <taxon>Peronosporales</taxon>
        <taxon>Peronosporaceae</taxon>
        <taxon>Peronospora</taxon>
    </lineage>
</organism>
<name>A0AAV1VNX0_9STRA</name>
<dbReference type="EMBL" id="CAKLBY020000389">
    <property type="protein sequence ID" value="CAK7947948.1"/>
    <property type="molecule type" value="Genomic_DNA"/>
</dbReference>
<dbReference type="Proteomes" id="UP001162060">
    <property type="component" value="Unassembled WGS sequence"/>
</dbReference>
<comment type="caution">
    <text evidence="1">The sequence shown here is derived from an EMBL/GenBank/DDBJ whole genome shotgun (WGS) entry which is preliminary data.</text>
</comment>
<evidence type="ECO:0000313" key="1">
    <source>
        <dbReference type="EMBL" id="CAK7947948.1"/>
    </source>
</evidence>
<evidence type="ECO:0000313" key="2">
    <source>
        <dbReference type="Proteomes" id="UP001162060"/>
    </source>
</evidence>
<sequence length="40" mass="4510">MACSSKEVLELVPMRTRSLPPGRIELPTFHLLIGWSTTEL</sequence>